<name>A0A4Y2JUK7_ARAVE</name>
<gene>
    <name evidence="1" type="ORF">AVEN_163464_1</name>
</gene>
<accession>A0A4Y2JUK7</accession>
<dbReference type="AlphaFoldDB" id="A0A4Y2JUK7"/>
<proteinExistence type="predicted"/>
<organism evidence="1 2">
    <name type="scientific">Araneus ventricosus</name>
    <name type="common">Orbweaver spider</name>
    <name type="synonym">Epeira ventricosa</name>
    <dbReference type="NCBI Taxonomy" id="182803"/>
    <lineage>
        <taxon>Eukaryota</taxon>
        <taxon>Metazoa</taxon>
        <taxon>Ecdysozoa</taxon>
        <taxon>Arthropoda</taxon>
        <taxon>Chelicerata</taxon>
        <taxon>Arachnida</taxon>
        <taxon>Araneae</taxon>
        <taxon>Araneomorphae</taxon>
        <taxon>Entelegynae</taxon>
        <taxon>Araneoidea</taxon>
        <taxon>Araneidae</taxon>
        <taxon>Araneus</taxon>
    </lineage>
</organism>
<reference evidence="1 2" key="1">
    <citation type="journal article" date="2019" name="Sci. Rep.">
        <title>Orb-weaving spider Araneus ventricosus genome elucidates the spidroin gene catalogue.</title>
        <authorList>
            <person name="Kono N."/>
            <person name="Nakamura H."/>
            <person name="Ohtoshi R."/>
            <person name="Moran D.A.P."/>
            <person name="Shinohara A."/>
            <person name="Yoshida Y."/>
            <person name="Fujiwara M."/>
            <person name="Mori M."/>
            <person name="Tomita M."/>
            <person name="Arakawa K."/>
        </authorList>
    </citation>
    <scope>NUCLEOTIDE SEQUENCE [LARGE SCALE GENOMIC DNA]</scope>
</reference>
<dbReference type="Proteomes" id="UP000499080">
    <property type="component" value="Unassembled WGS sequence"/>
</dbReference>
<comment type="caution">
    <text evidence="1">The sequence shown here is derived from an EMBL/GenBank/DDBJ whole genome shotgun (WGS) entry which is preliminary data.</text>
</comment>
<protein>
    <submittedName>
        <fullName evidence="1">Uncharacterized protein</fullName>
    </submittedName>
</protein>
<evidence type="ECO:0000313" key="1">
    <source>
        <dbReference type="EMBL" id="GBM93730.1"/>
    </source>
</evidence>
<dbReference type="EMBL" id="BGPR01003902">
    <property type="protein sequence ID" value="GBM93730.1"/>
    <property type="molecule type" value="Genomic_DNA"/>
</dbReference>
<evidence type="ECO:0000313" key="2">
    <source>
        <dbReference type="Proteomes" id="UP000499080"/>
    </source>
</evidence>
<keyword evidence="2" id="KW-1185">Reference proteome</keyword>
<sequence length="139" mass="15619">MSSFFALHGKTSNKYIIFDKEGSTILHTILKYITLFRPLSERRTNLFNPAWQKSNSYPLSQFSAAVFKSFSEENLVPYKYLEPRLGAGLGCRGVAPDFPLELSQQFLSFASSMGIAMQEDDAITQHARAFASDGFMMAQ</sequence>